<feature type="transmembrane region" description="Helical" evidence="1">
    <location>
        <begin position="12"/>
        <end position="31"/>
    </location>
</feature>
<organism evidence="2 3">
    <name type="scientific">Natronomicrosphaera hydrolytica</name>
    <dbReference type="NCBI Taxonomy" id="3242702"/>
    <lineage>
        <taxon>Bacteria</taxon>
        <taxon>Pseudomonadati</taxon>
        <taxon>Planctomycetota</taxon>
        <taxon>Phycisphaerae</taxon>
        <taxon>Phycisphaerales</taxon>
        <taxon>Phycisphaeraceae</taxon>
        <taxon>Natronomicrosphaera</taxon>
    </lineage>
</organism>
<proteinExistence type="predicted"/>
<keyword evidence="1" id="KW-0472">Membrane</keyword>
<dbReference type="EMBL" id="JBGUBD010000020">
    <property type="protein sequence ID" value="MFA9480382.1"/>
    <property type="molecule type" value="Genomic_DNA"/>
</dbReference>
<evidence type="ECO:0000256" key="1">
    <source>
        <dbReference type="SAM" id="Phobius"/>
    </source>
</evidence>
<dbReference type="RefSeq" id="WP_425347303.1">
    <property type="nucleotide sequence ID" value="NZ_JBGUBD010000020.1"/>
</dbReference>
<comment type="caution">
    <text evidence="2">The sequence shown here is derived from an EMBL/GenBank/DDBJ whole genome shotgun (WGS) entry which is preliminary data.</text>
</comment>
<keyword evidence="1" id="KW-0812">Transmembrane</keyword>
<sequence length="139" mass="15078">MIRRAPLKTAGFATLVTVAMLIFVSMAVMTLSRLTVLEAQRTQQANVEAQRRQLLLAGSAAALAKLDDEPAFVGSLTVRLPSSLLYADANVTVEIAEADERRTAVVQAVYADGLVQQIVVLTPVDERWTPTSVAIDRLR</sequence>
<keyword evidence="3" id="KW-1185">Reference proteome</keyword>
<evidence type="ECO:0000313" key="3">
    <source>
        <dbReference type="Proteomes" id="UP001575105"/>
    </source>
</evidence>
<evidence type="ECO:0000313" key="2">
    <source>
        <dbReference type="EMBL" id="MFA9480382.1"/>
    </source>
</evidence>
<gene>
    <name evidence="2" type="ORF">ACERK3_19090</name>
</gene>
<dbReference type="Proteomes" id="UP001575105">
    <property type="component" value="Unassembled WGS sequence"/>
</dbReference>
<name>A0ABV4UAM9_9BACT</name>
<keyword evidence="1" id="KW-1133">Transmembrane helix</keyword>
<accession>A0ABV4UAM9</accession>
<protein>
    <submittedName>
        <fullName evidence="2">Uncharacterized protein</fullName>
    </submittedName>
</protein>
<reference evidence="2 3" key="1">
    <citation type="submission" date="2024-08" db="EMBL/GenBank/DDBJ databases">
        <title>Whole-genome sequencing of halo(alkali)philic microorganisms from hypersaline lakes.</title>
        <authorList>
            <person name="Sorokin D.Y."/>
            <person name="Merkel A.Y."/>
            <person name="Messina E."/>
            <person name="Yakimov M."/>
        </authorList>
    </citation>
    <scope>NUCLEOTIDE SEQUENCE [LARGE SCALE GENOMIC DNA]</scope>
    <source>
        <strain evidence="2 3">AB-hyl4</strain>
    </source>
</reference>